<keyword evidence="2" id="KW-0812">Transmembrane</keyword>
<keyword evidence="4" id="KW-1185">Reference proteome</keyword>
<dbReference type="EMBL" id="ML769521">
    <property type="protein sequence ID" value="KAE9396003.1"/>
    <property type="molecule type" value="Genomic_DNA"/>
</dbReference>
<proteinExistence type="predicted"/>
<feature type="compositionally biased region" description="Low complexity" evidence="1">
    <location>
        <begin position="495"/>
        <end position="506"/>
    </location>
</feature>
<name>A0A6A4HE89_9AGAR</name>
<dbReference type="Gene3D" id="2.60.120.260">
    <property type="entry name" value="Galactose-binding domain-like"/>
    <property type="match status" value="1"/>
</dbReference>
<dbReference type="OrthoDB" id="2901006at2759"/>
<feature type="region of interest" description="Disordered" evidence="1">
    <location>
        <begin position="289"/>
        <end position="328"/>
    </location>
</feature>
<keyword evidence="2" id="KW-1133">Transmembrane helix</keyword>
<gene>
    <name evidence="3" type="ORF">BT96DRAFT_977735</name>
</gene>
<feature type="compositionally biased region" description="Low complexity" evidence="1">
    <location>
        <begin position="297"/>
        <end position="320"/>
    </location>
</feature>
<sequence>MANFTPDIIIDDQTLLLDGGSYFTYTQSWSGVTEPGLGLYDNTSTISLNATIDVGLNLTFAGVSATIFGFFSCLPDFTSCPYSATLDINPSQVLSAPSSAILYQGSGFSNGSHVLQLVFGSNQTSVEVNVDYALVQPSGDTDLSLDTLYVDHNSTNVIQYTGDWKVSADGSTRDSTTSGDKIWFPFYGNDITVLGYLHQNTIVGDLTFSVSIDNETTIPISILTNSSATDIPFYTYFNARFASNAPSEINTAPQDVNHTIAIEVQQVTGTQKFSFSAFQFTPNFKTLNSMPELPEAPSTSTTTTSTSTSSSSSVTPTHSPAGSPATHNNHTRAIVGAVVGSLAGLILLALVVFIIRKRRRRSTLKSQAELAQSQLREHRDKPNTYPYAPVSDLSPHSNSQMVTSPLTSSPITPFTKRYNNDLEQLDAYPPNSSHSLNPASAGSGITPFSKSYNTDMMTPVSPLPPGAAPSLTPGHRSPAYQPSAGTSPLGSISDAPSQLPALAPLRQLPPPPLSLLGPGLPPANELGHGGESVPPAGGGELDEVGSRVNSSRFPTRRRMMEMIERLNYQVQALSTQNPAHDGQSSGIRSFLRLLLILETGRYICDALGDLFCGISL</sequence>
<evidence type="ECO:0000256" key="1">
    <source>
        <dbReference type="SAM" id="MobiDB-lite"/>
    </source>
</evidence>
<feature type="region of interest" description="Disordered" evidence="1">
    <location>
        <begin position="456"/>
        <end position="551"/>
    </location>
</feature>
<keyword evidence="2" id="KW-0472">Membrane</keyword>
<feature type="region of interest" description="Disordered" evidence="1">
    <location>
        <begin position="363"/>
        <end position="415"/>
    </location>
</feature>
<dbReference type="CDD" id="cd12087">
    <property type="entry name" value="TM_EGFR-like"/>
    <property type="match status" value="1"/>
</dbReference>
<dbReference type="AlphaFoldDB" id="A0A6A4HE89"/>
<feature type="compositionally biased region" description="Polar residues" evidence="1">
    <location>
        <begin position="394"/>
        <end position="412"/>
    </location>
</feature>
<evidence type="ECO:0000256" key="2">
    <source>
        <dbReference type="SAM" id="Phobius"/>
    </source>
</evidence>
<accession>A0A6A4HE89</accession>
<evidence type="ECO:0000313" key="3">
    <source>
        <dbReference type="EMBL" id="KAE9396003.1"/>
    </source>
</evidence>
<feature type="compositionally biased region" description="Polar residues" evidence="1">
    <location>
        <begin position="364"/>
        <end position="374"/>
    </location>
</feature>
<protein>
    <recommendedName>
        <fullName evidence="5">Mid2 domain-containing protein</fullName>
    </recommendedName>
</protein>
<reference evidence="3" key="1">
    <citation type="journal article" date="2019" name="Environ. Microbiol.">
        <title>Fungal ecological strategies reflected in gene transcription - a case study of two litter decomposers.</title>
        <authorList>
            <person name="Barbi F."/>
            <person name="Kohler A."/>
            <person name="Barry K."/>
            <person name="Baskaran P."/>
            <person name="Daum C."/>
            <person name="Fauchery L."/>
            <person name="Ihrmark K."/>
            <person name="Kuo A."/>
            <person name="LaButti K."/>
            <person name="Lipzen A."/>
            <person name="Morin E."/>
            <person name="Grigoriev I.V."/>
            <person name="Henrissat B."/>
            <person name="Lindahl B."/>
            <person name="Martin F."/>
        </authorList>
    </citation>
    <scope>NUCLEOTIDE SEQUENCE</scope>
    <source>
        <strain evidence="3">JB14</strain>
    </source>
</reference>
<dbReference type="Proteomes" id="UP000799118">
    <property type="component" value="Unassembled WGS sequence"/>
</dbReference>
<feature type="transmembrane region" description="Helical" evidence="2">
    <location>
        <begin position="333"/>
        <end position="355"/>
    </location>
</feature>
<organism evidence="3 4">
    <name type="scientific">Gymnopus androsaceus JB14</name>
    <dbReference type="NCBI Taxonomy" id="1447944"/>
    <lineage>
        <taxon>Eukaryota</taxon>
        <taxon>Fungi</taxon>
        <taxon>Dikarya</taxon>
        <taxon>Basidiomycota</taxon>
        <taxon>Agaricomycotina</taxon>
        <taxon>Agaricomycetes</taxon>
        <taxon>Agaricomycetidae</taxon>
        <taxon>Agaricales</taxon>
        <taxon>Marasmiineae</taxon>
        <taxon>Omphalotaceae</taxon>
        <taxon>Gymnopus</taxon>
    </lineage>
</organism>
<evidence type="ECO:0000313" key="4">
    <source>
        <dbReference type="Proteomes" id="UP000799118"/>
    </source>
</evidence>
<evidence type="ECO:0008006" key="5">
    <source>
        <dbReference type="Google" id="ProtNLM"/>
    </source>
</evidence>